<dbReference type="CDD" id="cd00063">
    <property type="entry name" value="FN3"/>
    <property type="match status" value="1"/>
</dbReference>
<proteinExistence type="predicted"/>
<evidence type="ECO:0000259" key="4">
    <source>
        <dbReference type="PROSITE" id="PS50835"/>
    </source>
</evidence>
<comment type="caution">
    <text evidence="6">The sequence shown here is derived from an EMBL/GenBank/DDBJ whole genome shotgun (WGS) entry which is preliminary data.</text>
</comment>
<organism evidence="6 7">
    <name type="scientific">Geodia barretti</name>
    <name type="common">Barrett's horny sponge</name>
    <dbReference type="NCBI Taxonomy" id="519541"/>
    <lineage>
        <taxon>Eukaryota</taxon>
        <taxon>Metazoa</taxon>
        <taxon>Porifera</taxon>
        <taxon>Demospongiae</taxon>
        <taxon>Heteroscleromorpha</taxon>
        <taxon>Tetractinellida</taxon>
        <taxon>Astrophorina</taxon>
        <taxon>Geodiidae</taxon>
        <taxon>Geodia</taxon>
    </lineage>
</organism>
<feature type="compositionally biased region" description="Low complexity" evidence="3">
    <location>
        <begin position="388"/>
        <end position="399"/>
    </location>
</feature>
<feature type="domain" description="Ig-like" evidence="4">
    <location>
        <begin position="119"/>
        <end position="202"/>
    </location>
</feature>
<sequence>MITVVDDGGIYTCVASNAAGSGSADVSLLISPVFIEDPMDEEIVNGTSVTFSCTALAFPDPTYMWFREGNELPQSATGANTSMLTLSLAVFGDQGVYHCNATSSGVSVQSEPATLTISPEGGVNITPDNMTFNDTDFVELSCITLGGPANSFQWSFNGEELQNEATMVLTIPNVTADDGGAYTCSVTNPAGSETYTTYVFISPVITLDPVDVNAMDETNEINFTCDATGFPEPSFEWIKEGDPDSVLSTTSTLTIATLSIAPFVELTPEFAVAYVGEDFNFTCNVDGGPMNSFPVGERLYVLMDETSNTLQLTDVAAAFAGLYQCTVTNAAGSSNDSTLLYVAPNIIAGPENMTTNVSMSVTFSCMAEGFPVPDIVWEYEGNSERDGSSFPGSSSASSESGGGSTSGEMSGSPSDSTSSSQTYMSSDGQIIIVNTTVEGTAVNSTLTIDSVQYDYFGVYHCVANSSLLDRLTSAEATLSVSPEGSVAITPPGVNATMRGSNHTLTCSAEGGPGNEVSWVKLGTETENSDGPELVIPITNASVGGVYQCTVENLAGSDSATAVVNVPIGSPEIIAARALSPTEIMVMWLEVPPAERNGVISMYAVRYVPLETCSGTVTESITNTSMTSTILTGLEEYVEYDISVRAFTSVGPGPYSDSVVERTDEDAPDMKLNATAMALSETEIAVSWVELSDICQKWQRYGIRDPI</sequence>
<dbReference type="Pfam" id="PF13927">
    <property type="entry name" value="Ig_3"/>
    <property type="match status" value="5"/>
</dbReference>
<dbReference type="Gene3D" id="2.60.40.10">
    <property type="entry name" value="Immunoglobulins"/>
    <property type="match status" value="7"/>
</dbReference>
<evidence type="ECO:0000256" key="1">
    <source>
        <dbReference type="ARBA" id="ARBA00022737"/>
    </source>
</evidence>
<dbReference type="Proteomes" id="UP001174909">
    <property type="component" value="Unassembled WGS sequence"/>
</dbReference>
<dbReference type="InterPro" id="IPR003599">
    <property type="entry name" value="Ig_sub"/>
</dbReference>
<dbReference type="PROSITE" id="PS50835">
    <property type="entry name" value="IG_LIKE"/>
    <property type="match status" value="5"/>
</dbReference>
<dbReference type="CDD" id="cd00096">
    <property type="entry name" value="Ig"/>
    <property type="match status" value="1"/>
</dbReference>
<feature type="domain" description="Ig-like" evidence="4">
    <location>
        <begin position="203"/>
        <end position="341"/>
    </location>
</feature>
<dbReference type="SMART" id="SM00408">
    <property type="entry name" value="IGc2"/>
    <property type="match status" value="5"/>
</dbReference>
<protein>
    <submittedName>
        <fullName evidence="6">Hemicentin-1</fullName>
    </submittedName>
</protein>
<dbReference type="SUPFAM" id="SSF49265">
    <property type="entry name" value="Fibronectin type III"/>
    <property type="match status" value="1"/>
</dbReference>
<dbReference type="InterPro" id="IPR036116">
    <property type="entry name" value="FN3_sf"/>
</dbReference>
<evidence type="ECO:0000313" key="7">
    <source>
        <dbReference type="Proteomes" id="UP001174909"/>
    </source>
</evidence>
<feature type="compositionally biased region" description="Low complexity" evidence="3">
    <location>
        <begin position="406"/>
        <end position="423"/>
    </location>
</feature>
<evidence type="ECO:0000256" key="3">
    <source>
        <dbReference type="SAM" id="MobiDB-lite"/>
    </source>
</evidence>
<feature type="domain" description="Ig-like" evidence="4">
    <location>
        <begin position="344"/>
        <end position="479"/>
    </location>
</feature>
<dbReference type="SMART" id="SM00409">
    <property type="entry name" value="IG"/>
    <property type="match status" value="5"/>
</dbReference>
<keyword evidence="7" id="KW-1185">Reference proteome</keyword>
<feature type="domain" description="Fibronectin type-III" evidence="5">
    <location>
        <begin position="569"/>
        <end position="665"/>
    </location>
</feature>
<dbReference type="Pfam" id="PF00041">
    <property type="entry name" value="fn3"/>
    <property type="match status" value="1"/>
</dbReference>
<dbReference type="InterPro" id="IPR003598">
    <property type="entry name" value="Ig_sub2"/>
</dbReference>
<dbReference type="InterPro" id="IPR036179">
    <property type="entry name" value="Ig-like_dom_sf"/>
</dbReference>
<keyword evidence="1" id="KW-0677">Repeat</keyword>
<dbReference type="SUPFAM" id="SSF48726">
    <property type="entry name" value="Immunoglobulin"/>
    <property type="match status" value="6"/>
</dbReference>
<dbReference type="InterPro" id="IPR013783">
    <property type="entry name" value="Ig-like_fold"/>
</dbReference>
<keyword evidence="2" id="KW-1015">Disulfide bond</keyword>
<name>A0AA35WDI5_GEOBA</name>
<dbReference type="GO" id="GO:0098609">
    <property type="term" value="P:cell-cell adhesion"/>
    <property type="evidence" value="ECO:0007669"/>
    <property type="project" value="TreeGrafter"/>
</dbReference>
<gene>
    <name evidence="6" type="ORF">GBAR_LOCUS6958</name>
</gene>
<dbReference type="InterPro" id="IPR003961">
    <property type="entry name" value="FN3_dom"/>
</dbReference>
<dbReference type="SMART" id="SM00060">
    <property type="entry name" value="FN3"/>
    <property type="match status" value="1"/>
</dbReference>
<evidence type="ECO:0000256" key="2">
    <source>
        <dbReference type="ARBA" id="ARBA00023157"/>
    </source>
</evidence>
<dbReference type="AlphaFoldDB" id="A0AA35WDI5"/>
<evidence type="ECO:0000313" key="6">
    <source>
        <dbReference type="EMBL" id="CAI8010585.1"/>
    </source>
</evidence>
<feature type="domain" description="Ig-like" evidence="4">
    <location>
        <begin position="32"/>
        <end position="116"/>
    </location>
</feature>
<dbReference type="PROSITE" id="PS50853">
    <property type="entry name" value="FN3"/>
    <property type="match status" value="1"/>
</dbReference>
<dbReference type="PANTHER" id="PTHR44170">
    <property type="entry name" value="PROTEIN SIDEKICK"/>
    <property type="match status" value="1"/>
</dbReference>
<accession>A0AA35WDI5</accession>
<dbReference type="PANTHER" id="PTHR44170:SF6">
    <property type="entry name" value="CONTACTIN"/>
    <property type="match status" value="1"/>
</dbReference>
<feature type="domain" description="Ig-like" evidence="4">
    <location>
        <begin position="482"/>
        <end position="564"/>
    </location>
</feature>
<dbReference type="EMBL" id="CASHTH010001046">
    <property type="protein sequence ID" value="CAI8010585.1"/>
    <property type="molecule type" value="Genomic_DNA"/>
</dbReference>
<evidence type="ECO:0000259" key="5">
    <source>
        <dbReference type="PROSITE" id="PS50853"/>
    </source>
</evidence>
<reference evidence="6" key="1">
    <citation type="submission" date="2023-03" db="EMBL/GenBank/DDBJ databases">
        <authorList>
            <person name="Steffen K."/>
            <person name="Cardenas P."/>
        </authorList>
    </citation>
    <scope>NUCLEOTIDE SEQUENCE</scope>
</reference>
<feature type="region of interest" description="Disordered" evidence="3">
    <location>
        <begin position="381"/>
        <end position="423"/>
    </location>
</feature>
<dbReference type="FunFam" id="2.60.40.10:FF:000028">
    <property type="entry name" value="Neuronal cell adhesion molecule"/>
    <property type="match status" value="1"/>
</dbReference>
<dbReference type="InterPro" id="IPR007110">
    <property type="entry name" value="Ig-like_dom"/>
</dbReference>